<proteinExistence type="predicted"/>
<feature type="domain" description="Isochorismatase-like" evidence="2">
    <location>
        <begin position="7"/>
        <end position="150"/>
    </location>
</feature>
<evidence type="ECO:0000256" key="1">
    <source>
        <dbReference type="ARBA" id="ARBA00022801"/>
    </source>
</evidence>
<dbReference type="PANTHER" id="PTHR43540">
    <property type="entry name" value="PEROXYUREIDOACRYLATE/UREIDOACRYLATE AMIDOHYDROLASE-RELATED"/>
    <property type="match status" value="1"/>
</dbReference>
<keyword evidence="4" id="KW-1185">Reference proteome</keyword>
<dbReference type="InterPro" id="IPR036380">
    <property type="entry name" value="Isochorismatase-like_sf"/>
</dbReference>
<evidence type="ECO:0000259" key="2">
    <source>
        <dbReference type="Pfam" id="PF00857"/>
    </source>
</evidence>
<dbReference type="Gene3D" id="3.40.50.850">
    <property type="entry name" value="Isochorismatase-like"/>
    <property type="match status" value="1"/>
</dbReference>
<gene>
    <name evidence="3" type="ORF">HZZ10_04370</name>
</gene>
<dbReference type="RefSeq" id="WP_056131251.1">
    <property type="nucleotide sequence ID" value="NZ_JACBYE010000007.1"/>
</dbReference>
<name>A0A853ETQ4_9MICO</name>
<dbReference type="GO" id="GO:0016787">
    <property type="term" value="F:hydrolase activity"/>
    <property type="evidence" value="ECO:0007669"/>
    <property type="project" value="UniProtKB-KW"/>
</dbReference>
<dbReference type="InterPro" id="IPR050272">
    <property type="entry name" value="Isochorismatase-like_hydrls"/>
</dbReference>
<dbReference type="Proteomes" id="UP000561011">
    <property type="component" value="Unassembled WGS sequence"/>
</dbReference>
<organism evidence="3 4">
    <name type="scientific">Sanguibacter inulinus</name>
    <dbReference type="NCBI Taxonomy" id="60922"/>
    <lineage>
        <taxon>Bacteria</taxon>
        <taxon>Bacillati</taxon>
        <taxon>Actinomycetota</taxon>
        <taxon>Actinomycetes</taxon>
        <taxon>Micrococcales</taxon>
        <taxon>Sanguibacteraceae</taxon>
        <taxon>Sanguibacter</taxon>
    </lineage>
</organism>
<comment type="caution">
    <text evidence="3">The sequence shown here is derived from an EMBL/GenBank/DDBJ whole genome shotgun (WGS) entry which is preliminary data.</text>
</comment>
<keyword evidence="1" id="KW-0378">Hydrolase</keyword>
<dbReference type="AlphaFoldDB" id="A0A853ETQ4"/>
<dbReference type="SUPFAM" id="SSF52499">
    <property type="entry name" value="Isochorismatase-like hydrolases"/>
    <property type="match status" value="1"/>
</dbReference>
<accession>A0A853ETQ4</accession>
<protein>
    <submittedName>
        <fullName evidence="3">Isochorismatase family protein</fullName>
    </submittedName>
</protein>
<evidence type="ECO:0000313" key="4">
    <source>
        <dbReference type="Proteomes" id="UP000561011"/>
    </source>
</evidence>
<dbReference type="PANTHER" id="PTHR43540:SF6">
    <property type="entry name" value="ISOCHORISMATASE-LIKE DOMAIN-CONTAINING PROTEIN"/>
    <property type="match status" value="1"/>
</dbReference>
<dbReference type="InterPro" id="IPR000868">
    <property type="entry name" value="Isochorismatase-like_dom"/>
</dbReference>
<dbReference type="EMBL" id="JACBYE010000007">
    <property type="protein sequence ID" value="NYS92763.1"/>
    <property type="molecule type" value="Genomic_DNA"/>
</dbReference>
<reference evidence="3 4" key="1">
    <citation type="submission" date="2020-07" db="EMBL/GenBank/DDBJ databases">
        <title>MOT database genomes.</title>
        <authorList>
            <person name="Joseph S."/>
            <person name="Aduse-Opoku J."/>
            <person name="Hashim A."/>
            <person name="Wade W."/>
            <person name="Curtis M."/>
        </authorList>
    </citation>
    <scope>NUCLEOTIDE SEQUENCE [LARGE SCALE GENOMIC DNA]</scope>
    <source>
        <strain evidence="3 4">DSM 100099</strain>
    </source>
</reference>
<dbReference type="Pfam" id="PF00857">
    <property type="entry name" value="Isochorismatase"/>
    <property type="match status" value="1"/>
</dbReference>
<sequence length="210" mass="22120">MSTPRRALVLVDVQQDYFDGPLEIQFPPREDSLARIAQAVDAATAAGIPVVAVQHVAGEGAPVFDPTTPGYQIHPEIERRRTPAWTSVTKQYGTVYAGTGLVDWLREHDVHTVTFAGYMTNNCILASVAETETHGLAAEVLSDATGAIHIANSVGSVSAETVHTTLMAIFQSNLAAVASTDVWAAAVTDGTVLEKDNLVASAMLGAQHAG</sequence>
<evidence type="ECO:0000313" key="3">
    <source>
        <dbReference type="EMBL" id="NYS92763.1"/>
    </source>
</evidence>